<organism evidence="10 11">
    <name type="scientific">Ophiocordyceps australis</name>
    <dbReference type="NCBI Taxonomy" id="1399860"/>
    <lineage>
        <taxon>Eukaryota</taxon>
        <taxon>Fungi</taxon>
        <taxon>Dikarya</taxon>
        <taxon>Ascomycota</taxon>
        <taxon>Pezizomycotina</taxon>
        <taxon>Sordariomycetes</taxon>
        <taxon>Hypocreomycetidae</taxon>
        <taxon>Hypocreales</taxon>
        <taxon>Ophiocordycipitaceae</taxon>
        <taxon>Ophiocordyceps</taxon>
    </lineage>
</organism>
<reference evidence="10 11" key="1">
    <citation type="submission" date="2017-06" db="EMBL/GenBank/DDBJ databases">
        <title>Ant-infecting Ophiocordyceps genomes reveal a high diversity of potential behavioral manipulation genes and a possible major role for enterotoxins.</title>
        <authorList>
            <person name="De Bekker C."/>
            <person name="Evans H.C."/>
            <person name="Brachmann A."/>
            <person name="Hughes D.P."/>
        </authorList>
    </citation>
    <scope>NUCLEOTIDE SEQUENCE [LARGE SCALE GENOMIC DNA]</scope>
    <source>
        <strain evidence="10 11">Map64</strain>
    </source>
</reference>
<evidence type="ECO:0000256" key="4">
    <source>
        <dbReference type="ARBA" id="ARBA00022705"/>
    </source>
</evidence>
<evidence type="ECO:0000256" key="7">
    <source>
        <dbReference type="SAM" id="MobiDB-lite"/>
    </source>
</evidence>
<gene>
    <name evidence="10" type="ORF">CDD81_7761</name>
</gene>
<dbReference type="PIRSF" id="PIRSF018300">
    <property type="entry name" value="DNA_pol_alph_2"/>
    <property type="match status" value="1"/>
</dbReference>
<comment type="caution">
    <text evidence="10">The sequence shown here is derived from an EMBL/GenBank/DDBJ whole genome shotgun (WGS) entry which is preliminary data.</text>
</comment>
<evidence type="ECO:0000256" key="2">
    <source>
        <dbReference type="ARBA" id="ARBA00007299"/>
    </source>
</evidence>
<dbReference type="FunFam" id="3.60.21.60:FF:000008">
    <property type="entry name" value="DNA polymerase alpha subunit B"/>
    <property type="match status" value="1"/>
</dbReference>
<keyword evidence="11" id="KW-1185">Reference proteome</keyword>
<evidence type="ECO:0000256" key="5">
    <source>
        <dbReference type="ARBA" id="ARBA00023242"/>
    </source>
</evidence>
<comment type="subcellular location">
    <subcellularLocation>
        <location evidence="1 6">Nucleus</location>
    </subcellularLocation>
</comment>
<dbReference type="GO" id="GO:0003677">
    <property type="term" value="F:DNA binding"/>
    <property type="evidence" value="ECO:0007669"/>
    <property type="project" value="InterPro"/>
</dbReference>
<dbReference type="Gene3D" id="3.60.21.60">
    <property type="match status" value="2"/>
</dbReference>
<dbReference type="InterPro" id="IPR016722">
    <property type="entry name" value="DNA_pol_alpha_bsu"/>
</dbReference>
<dbReference type="FunFam" id="3.60.21.60:FF:000005">
    <property type="entry name" value="DNA polymerase alpha subunit B"/>
    <property type="match status" value="1"/>
</dbReference>
<feature type="domain" description="DNA polymerase alpha/delta/epsilon subunit B" evidence="8">
    <location>
        <begin position="361"/>
        <end position="594"/>
    </location>
</feature>
<evidence type="ECO:0000259" key="8">
    <source>
        <dbReference type="Pfam" id="PF04042"/>
    </source>
</evidence>
<comment type="similarity">
    <text evidence="2 6">Belongs to the DNA polymerase alpha subunit B family.</text>
</comment>
<dbReference type="GO" id="GO:0005658">
    <property type="term" value="C:alpha DNA polymerase:primase complex"/>
    <property type="evidence" value="ECO:0007669"/>
    <property type="project" value="TreeGrafter"/>
</dbReference>
<evidence type="ECO:0000313" key="10">
    <source>
        <dbReference type="EMBL" id="PHH61897.1"/>
    </source>
</evidence>
<feature type="domain" description="DNA polymerase alpha subunit B OB" evidence="9">
    <location>
        <begin position="220"/>
        <end position="327"/>
    </location>
</feature>
<dbReference type="PANTHER" id="PTHR23061:SF12">
    <property type="entry name" value="DNA POLYMERASE ALPHA SUBUNIT B"/>
    <property type="match status" value="1"/>
</dbReference>
<dbReference type="PANTHER" id="PTHR23061">
    <property type="entry name" value="DNA POLYMERASE 2 ALPHA 70 KDA SUBUNIT"/>
    <property type="match status" value="1"/>
</dbReference>
<keyword evidence="4 6" id="KW-0235">DNA replication</keyword>
<feature type="region of interest" description="Disordered" evidence="7">
    <location>
        <begin position="72"/>
        <end position="167"/>
    </location>
</feature>
<evidence type="ECO:0000256" key="6">
    <source>
        <dbReference type="PIRNR" id="PIRNR018300"/>
    </source>
</evidence>
<dbReference type="InterPro" id="IPR007185">
    <property type="entry name" value="DNA_pol_a/d/e_bsu"/>
</dbReference>
<dbReference type="OrthoDB" id="336885at2759"/>
<dbReference type="InterPro" id="IPR054300">
    <property type="entry name" value="OB_DPOA2"/>
</dbReference>
<evidence type="ECO:0000259" key="9">
    <source>
        <dbReference type="Pfam" id="PF22062"/>
    </source>
</evidence>
<accession>A0A2C5XZN5</accession>
<keyword evidence="5 6" id="KW-0539">Nucleus</keyword>
<evidence type="ECO:0000313" key="11">
    <source>
        <dbReference type="Proteomes" id="UP000226192"/>
    </source>
</evidence>
<protein>
    <recommendedName>
        <fullName evidence="3 6">DNA polymerase alpha subunit B</fullName>
    </recommendedName>
</protein>
<dbReference type="Pfam" id="PF22062">
    <property type="entry name" value="OB_DPOA2"/>
    <property type="match status" value="1"/>
</dbReference>
<dbReference type="Pfam" id="PF04042">
    <property type="entry name" value="DNA_pol_E_B"/>
    <property type="match status" value="1"/>
</dbReference>
<dbReference type="Proteomes" id="UP000226192">
    <property type="component" value="Unassembled WGS sequence"/>
</dbReference>
<dbReference type="AlphaFoldDB" id="A0A2C5XZN5"/>
<feature type="compositionally biased region" description="Basic and acidic residues" evidence="7">
    <location>
        <begin position="72"/>
        <end position="86"/>
    </location>
</feature>
<sequence>MAETELESRFSPNKALEPDVAAELRSMMRLHELSAEDLFYKWESFCIKMDIDAQDVGLEAVRNLKQNIQDALEKDQRQQGRSEGQRKAVAATPRAHGGTDMVGMLDGMVPSTPAAGSRKLARPGLGNASASSRKRDREGAFGSSPAGGARQGVDEANGSQPYSFKARRHAGQVVEILNERLKAAEAAAGPYGEARIKLTAGSDQKKMAYRPLAMKLSEASEILDDAIDDFAERVQAHHGLADSAFGSAARQSTAEVVAVGRIASDAGEGRLNAASLVLEMSRRSGMGLRVRLRMERVACWSFFPGQVVAVRGSNASGSEFVVDEVLSVPLLANAASSQSALAAHRQRLMGTEHDEPAPLSILLASGPYTADDNVDYEPLDALCSQAAHGHVDALILAGPFVDADHPLVATGSFDLPPDASYSADTATMATVFRFLFAPALNRLASASPHTTIILVPSVRDVISKHVAWPQDALPRRDLGLPKTARIVSNPMTLSINEVVMGLCSQDILYQLRAEELVQGAPPGDSKGRLGRYLLEQRHYFPLFPPMDRSRLPKTGTQQGLATGAALDLSYLKLGEMVNVRPDVMLTPSALPPFAMVVESVLMINPGHLSKRRGAGTFARMSLHAPKLNGDAPDNMVSHQVYDRARVEIVRI</sequence>
<dbReference type="EMBL" id="NJET01000088">
    <property type="protein sequence ID" value="PHH61897.1"/>
    <property type="molecule type" value="Genomic_DNA"/>
</dbReference>
<evidence type="ECO:0000256" key="3">
    <source>
        <dbReference type="ARBA" id="ARBA00018596"/>
    </source>
</evidence>
<dbReference type="GO" id="GO:0006270">
    <property type="term" value="P:DNA replication initiation"/>
    <property type="evidence" value="ECO:0007669"/>
    <property type="project" value="TreeGrafter"/>
</dbReference>
<name>A0A2C5XZN5_9HYPO</name>
<comment type="function">
    <text evidence="6">Accessory subunit of the DNA polymerase alpha complex (also known as the alpha DNA polymerase-primase complex) which plays an essential role in the initiation of DNA synthesis.</text>
</comment>
<dbReference type="STRING" id="1399860.A0A2C5XZN5"/>
<proteinExistence type="inferred from homology"/>
<evidence type="ECO:0000256" key="1">
    <source>
        <dbReference type="ARBA" id="ARBA00004123"/>
    </source>
</evidence>